<gene>
    <name evidence="2" type="ORF">SAMN05216581_3298</name>
</gene>
<organism evidence="2 3">
    <name type="scientific">Pseudomonas asplenii</name>
    <dbReference type="NCBI Taxonomy" id="53407"/>
    <lineage>
        <taxon>Bacteria</taxon>
        <taxon>Pseudomonadati</taxon>
        <taxon>Pseudomonadota</taxon>
        <taxon>Gammaproteobacteria</taxon>
        <taxon>Pseudomonadales</taxon>
        <taxon>Pseudomonadaceae</taxon>
        <taxon>Pseudomonas</taxon>
    </lineage>
</organism>
<name>A0A1H6NSW5_9PSED</name>
<keyword evidence="1" id="KW-0472">Membrane</keyword>
<accession>A0A1H6NSW5</accession>
<keyword evidence="1" id="KW-1133">Transmembrane helix</keyword>
<evidence type="ECO:0000313" key="2">
    <source>
        <dbReference type="EMBL" id="SEI17062.1"/>
    </source>
</evidence>
<sequence length="120" mass="13223">MNQTIRQKQAVLQVLRDRMTLSTAELYQKIGLPAPARPPRFTVVPMGKNTFDIIDRTTGTSRGARAGHANACSFAKDLEHTAELLSSARATGRQFLSMVLRWTIVTACVLAVFAFYGARP</sequence>
<dbReference type="EMBL" id="LT629972">
    <property type="protein sequence ID" value="SEI17062.1"/>
    <property type="molecule type" value="Genomic_DNA"/>
</dbReference>
<feature type="transmembrane region" description="Helical" evidence="1">
    <location>
        <begin position="99"/>
        <end position="118"/>
    </location>
</feature>
<protein>
    <submittedName>
        <fullName evidence="2">Uncharacterized protein</fullName>
    </submittedName>
</protein>
<proteinExistence type="predicted"/>
<dbReference type="AlphaFoldDB" id="A0A1H6NSW5"/>
<evidence type="ECO:0000256" key="1">
    <source>
        <dbReference type="SAM" id="Phobius"/>
    </source>
</evidence>
<keyword evidence="1" id="KW-0812">Transmembrane</keyword>
<dbReference type="OrthoDB" id="6902794at2"/>
<dbReference type="Proteomes" id="UP000182272">
    <property type="component" value="Chromosome I"/>
</dbReference>
<evidence type="ECO:0000313" key="3">
    <source>
        <dbReference type="Proteomes" id="UP000182272"/>
    </source>
</evidence>
<reference evidence="2 3" key="1">
    <citation type="submission" date="2016-10" db="EMBL/GenBank/DDBJ databases">
        <authorList>
            <person name="de Groot N.N."/>
        </authorList>
    </citation>
    <scope>NUCLEOTIDE SEQUENCE [LARGE SCALE GENOMIC DNA]</scope>
    <source>
        <strain evidence="2 3">LMG 2158</strain>
    </source>
</reference>
<dbReference type="RefSeq" id="WP_019363416.1">
    <property type="nucleotide sequence ID" value="NZ_LT629972.1"/>
</dbReference>